<dbReference type="Proteomes" id="UP000075920">
    <property type="component" value="Unassembled WGS sequence"/>
</dbReference>
<reference evidence="2" key="1">
    <citation type="submission" date="2013-03" db="EMBL/GenBank/DDBJ databases">
        <title>The Genome Sequence of Anopheles minimus MINIMUS1.</title>
        <authorList>
            <consortium name="The Broad Institute Genomics Platform"/>
            <person name="Neafsey D.E."/>
            <person name="Walton C."/>
            <person name="Walker B."/>
            <person name="Young S.K."/>
            <person name="Zeng Q."/>
            <person name="Gargeya S."/>
            <person name="Fitzgerald M."/>
            <person name="Haas B."/>
            <person name="Abouelleil A."/>
            <person name="Allen A.W."/>
            <person name="Alvarado L."/>
            <person name="Arachchi H.M."/>
            <person name="Berlin A.M."/>
            <person name="Chapman S.B."/>
            <person name="Gainer-Dewar J."/>
            <person name="Goldberg J."/>
            <person name="Griggs A."/>
            <person name="Gujja S."/>
            <person name="Hansen M."/>
            <person name="Howarth C."/>
            <person name="Imamovic A."/>
            <person name="Ireland A."/>
            <person name="Larimer J."/>
            <person name="McCowan C."/>
            <person name="Murphy C."/>
            <person name="Pearson M."/>
            <person name="Poon T.W."/>
            <person name="Priest M."/>
            <person name="Roberts A."/>
            <person name="Saif S."/>
            <person name="Shea T."/>
            <person name="Sisk P."/>
            <person name="Sykes S."/>
            <person name="Wortman J."/>
            <person name="Nusbaum C."/>
            <person name="Birren B."/>
        </authorList>
    </citation>
    <scope>NUCLEOTIDE SEQUENCE [LARGE SCALE GENOMIC DNA]</scope>
    <source>
        <strain evidence="2">MINIMUS1</strain>
    </source>
</reference>
<organism evidence="1 2">
    <name type="scientific">Anopheles minimus</name>
    <dbReference type="NCBI Taxonomy" id="112268"/>
    <lineage>
        <taxon>Eukaryota</taxon>
        <taxon>Metazoa</taxon>
        <taxon>Ecdysozoa</taxon>
        <taxon>Arthropoda</taxon>
        <taxon>Hexapoda</taxon>
        <taxon>Insecta</taxon>
        <taxon>Pterygota</taxon>
        <taxon>Neoptera</taxon>
        <taxon>Endopterygota</taxon>
        <taxon>Diptera</taxon>
        <taxon>Nematocera</taxon>
        <taxon>Culicoidea</taxon>
        <taxon>Culicidae</taxon>
        <taxon>Anophelinae</taxon>
        <taxon>Anopheles</taxon>
    </lineage>
</organism>
<evidence type="ECO:0000313" key="2">
    <source>
        <dbReference type="Proteomes" id="UP000075920"/>
    </source>
</evidence>
<protein>
    <submittedName>
        <fullName evidence="1">Uncharacterized protein</fullName>
    </submittedName>
</protein>
<proteinExistence type="predicted"/>
<dbReference type="VEuPathDB" id="VectorBase:AMIN014269"/>
<reference evidence="1" key="2">
    <citation type="submission" date="2020-05" db="UniProtKB">
        <authorList>
            <consortium name="EnsemblMetazoa"/>
        </authorList>
    </citation>
    <scope>IDENTIFICATION</scope>
    <source>
        <strain evidence="1">MINIMUS1</strain>
    </source>
</reference>
<dbReference type="AlphaFoldDB" id="A0A182WNI0"/>
<keyword evidence="2" id="KW-1185">Reference proteome</keyword>
<evidence type="ECO:0000313" key="1">
    <source>
        <dbReference type="EnsemblMetazoa" id="AMIN014269-PA"/>
    </source>
</evidence>
<dbReference type="EnsemblMetazoa" id="AMIN014269-RA">
    <property type="protein sequence ID" value="AMIN014269-PA"/>
    <property type="gene ID" value="AMIN014269"/>
</dbReference>
<sequence length="32" mass="3892">MWARRTVERREDIRVRKSAVKRLQSHSVNARV</sequence>
<name>A0A182WNI0_9DIPT</name>
<accession>A0A182WNI0</accession>